<dbReference type="AlphaFoldDB" id="A0A1F7GYN0"/>
<gene>
    <name evidence="1" type="ORF">A3C25_05470</name>
</gene>
<dbReference type="InterPro" id="IPR035994">
    <property type="entry name" value="Nucleoside_phosphorylase_sf"/>
</dbReference>
<protein>
    <submittedName>
        <fullName evidence="1">Uncharacterized protein</fullName>
    </submittedName>
</protein>
<evidence type="ECO:0000313" key="2">
    <source>
        <dbReference type="Proteomes" id="UP000177913"/>
    </source>
</evidence>
<proteinExistence type="predicted"/>
<dbReference type="GO" id="GO:0009116">
    <property type="term" value="P:nucleoside metabolic process"/>
    <property type="evidence" value="ECO:0007669"/>
    <property type="project" value="InterPro"/>
</dbReference>
<name>A0A1F7GYN0_9BACT</name>
<reference evidence="1 2" key="1">
    <citation type="journal article" date="2016" name="Nat. Commun.">
        <title>Thousands of microbial genomes shed light on interconnected biogeochemical processes in an aquifer system.</title>
        <authorList>
            <person name="Anantharaman K."/>
            <person name="Brown C.T."/>
            <person name="Hug L.A."/>
            <person name="Sharon I."/>
            <person name="Castelle C.J."/>
            <person name="Probst A.J."/>
            <person name="Thomas B.C."/>
            <person name="Singh A."/>
            <person name="Wilkins M.J."/>
            <person name="Karaoz U."/>
            <person name="Brodie E.L."/>
            <person name="Williams K.H."/>
            <person name="Hubbard S.S."/>
            <person name="Banfield J.F."/>
        </authorList>
    </citation>
    <scope>NUCLEOTIDE SEQUENCE [LARGE SCALE GENOMIC DNA]</scope>
</reference>
<dbReference type="GO" id="GO:0003824">
    <property type="term" value="F:catalytic activity"/>
    <property type="evidence" value="ECO:0007669"/>
    <property type="project" value="InterPro"/>
</dbReference>
<dbReference type="EMBL" id="MFZO01000041">
    <property type="protein sequence ID" value="OGK23895.1"/>
    <property type="molecule type" value="Genomic_DNA"/>
</dbReference>
<accession>A0A1F7GYN0</accession>
<evidence type="ECO:0000313" key="1">
    <source>
        <dbReference type="EMBL" id="OGK23895.1"/>
    </source>
</evidence>
<dbReference type="SUPFAM" id="SSF53167">
    <property type="entry name" value="Purine and uridine phosphorylases"/>
    <property type="match status" value="1"/>
</dbReference>
<comment type="caution">
    <text evidence="1">The sequence shown here is derived from an EMBL/GenBank/DDBJ whole genome shotgun (WGS) entry which is preliminary data.</text>
</comment>
<dbReference type="Proteomes" id="UP000177913">
    <property type="component" value="Unassembled WGS sequence"/>
</dbReference>
<sequence>MSEEEIFRRIVNRHNSFPHVELDLQRGVKQIRKQDFPDYPTNTTVVQELVWDVVTGLSGGQGAYSSDDLTFIFETGYTPTLFGRREVNNTKLIEVAGYVFPRLVRKEDTHLLADAEVHFTDSAQSFYSSKYGEEVLAFRPNKRGRIYRVDYDQGKKPHITFLLRHPVKDNYTDAFELVSFLSFVEFFKRRIMSDNYGSKIRDSSFVNSLVLLKGIKSLGLRDKDDLLDWASRRWFDIDAGLKLTSSPLFELLPPWRISYENKKDSIEKASNRRRDPISDAVLQIKKRLEKPGRETPDYLLMGNDFSVPLLVTLGFFSEVEIDYVLDNADQSELNRAHLEQEIKKLPVADRDILRRFAVHQYLNTYRGDDPIMSQLQTDLQTNIETFRTRLIHPTFTALGDVVDLIDFSLIPDPIIEKIPHEQIKEIIRKLKNSNFRFLSVPYPLGDSVYGFVKAVKEELRITNIGFFGKVGAVIGEKVIGPKRGRVVLPEHYSRIGDIQDQREKERYRGFYDFNNVISAKDTIIIPEPDTVEAILVSDSLLLQTFQDIDYFRGFLIDAGVKYPAMLLDMESYYLQLACRELGIKPAIIYYVSDNTRISGETDDAITKRLGTEGTIAAIETPLTILNRWLQDLD</sequence>
<organism evidence="1 2">
    <name type="scientific">Candidatus Roizmanbacteria bacterium RIFCSPHIGHO2_02_FULL_38_11</name>
    <dbReference type="NCBI Taxonomy" id="1802039"/>
    <lineage>
        <taxon>Bacteria</taxon>
        <taxon>Candidatus Roizmaniibacteriota</taxon>
    </lineage>
</organism>